<dbReference type="PANTHER" id="PTHR11188">
    <property type="entry name" value="ARRESTIN DOMAIN CONTAINING PROTEIN"/>
    <property type="match status" value="1"/>
</dbReference>
<dbReference type="Proteomes" id="UP001234178">
    <property type="component" value="Unassembled WGS sequence"/>
</dbReference>
<reference evidence="3 4" key="1">
    <citation type="journal article" date="2023" name="Nucleic Acids Res.">
        <title>The hologenome of Daphnia magna reveals possible DNA methylation and microbiome-mediated evolution of the host genome.</title>
        <authorList>
            <person name="Chaturvedi A."/>
            <person name="Li X."/>
            <person name="Dhandapani V."/>
            <person name="Marshall H."/>
            <person name="Kissane S."/>
            <person name="Cuenca-Cambronero M."/>
            <person name="Asole G."/>
            <person name="Calvet F."/>
            <person name="Ruiz-Romero M."/>
            <person name="Marangio P."/>
            <person name="Guigo R."/>
            <person name="Rago D."/>
            <person name="Mirbahai L."/>
            <person name="Eastwood N."/>
            <person name="Colbourne J.K."/>
            <person name="Zhou J."/>
            <person name="Mallon E."/>
            <person name="Orsini L."/>
        </authorList>
    </citation>
    <scope>NUCLEOTIDE SEQUENCE [LARGE SCALE GENOMIC DNA]</scope>
    <source>
        <strain evidence="3">LRV0_1</strain>
    </source>
</reference>
<dbReference type="InterPro" id="IPR011022">
    <property type="entry name" value="Arrestin_C-like"/>
</dbReference>
<evidence type="ECO:0000256" key="1">
    <source>
        <dbReference type="ARBA" id="ARBA00005298"/>
    </source>
</evidence>
<dbReference type="SUPFAM" id="SSF81296">
    <property type="entry name" value="E set domains"/>
    <property type="match status" value="2"/>
</dbReference>
<dbReference type="InterPro" id="IPR014756">
    <property type="entry name" value="Ig_E-set"/>
</dbReference>
<name>A0ABR0AQU1_9CRUS</name>
<gene>
    <name evidence="3" type="ORF">OUZ56_016536</name>
</gene>
<dbReference type="EMBL" id="JAOYFB010000038">
    <property type="protein sequence ID" value="KAK4027489.1"/>
    <property type="molecule type" value="Genomic_DNA"/>
</dbReference>
<dbReference type="InterPro" id="IPR011021">
    <property type="entry name" value="Arrestin-like_N"/>
</dbReference>
<dbReference type="Gene3D" id="2.60.40.640">
    <property type="match status" value="2"/>
</dbReference>
<dbReference type="SMART" id="SM01017">
    <property type="entry name" value="Arrestin_C"/>
    <property type="match status" value="1"/>
</dbReference>
<organism evidence="3 4">
    <name type="scientific">Daphnia magna</name>
    <dbReference type="NCBI Taxonomy" id="35525"/>
    <lineage>
        <taxon>Eukaryota</taxon>
        <taxon>Metazoa</taxon>
        <taxon>Ecdysozoa</taxon>
        <taxon>Arthropoda</taxon>
        <taxon>Crustacea</taxon>
        <taxon>Branchiopoda</taxon>
        <taxon>Diplostraca</taxon>
        <taxon>Cladocera</taxon>
        <taxon>Anomopoda</taxon>
        <taxon>Daphniidae</taxon>
        <taxon>Daphnia</taxon>
    </lineage>
</organism>
<accession>A0ABR0AQU1</accession>
<dbReference type="InterPro" id="IPR050357">
    <property type="entry name" value="Arrestin_domain-protein"/>
</dbReference>
<feature type="domain" description="Arrestin C-terminal-like" evidence="2">
    <location>
        <begin position="189"/>
        <end position="326"/>
    </location>
</feature>
<evidence type="ECO:0000259" key="2">
    <source>
        <dbReference type="SMART" id="SM01017"/>
    </source>
</evidence>
<dbReference type="Pfam" id="PF00339">
    <property type="entry name" value="Arrestin_N"/>
    <property type="match status" value="1"/>
</dbReference>
<keyword evidence="4" id="KW-1185">Reference proteome</keyword>
<comment type="caution">
    <text evidence="3">The sequence shown here is derived from an EMBL/GenBank/DDBJ whole genome shotgun (WGS) entry which is preliminary data.</text>
</comment>
<evidence type="ECO:0000313" key="3">
    <source>
        <dbReference type="EMBL" id="KAK4027489.1"/>
    </source>
</evidence>
<protein>
    <recommendedName>
        <fullName evidence="2">Arrestin C-terminal-like domain-containing protein</fullName>
    </recommendedName>
</protein>
<sequence length="381" mass="43288">MGIESLTIELDNPVGIYFPGEEVSGVVHISNVSRIYLECQGYAKFCFNELSSETYYSAEETYLELKIPLITNEGRETFELVRGVHQFPFVFVLPKKIPSSFQTEMLEKFGYGHVKYSIKVVLKRSSRQANGETCYIPFTGVLKPSWKPNYEYVLDFTVKTIVDLNTIPKAALPTQSIKTKPVFHWFCCRSGLITVTLYQDRTGYVAGETILLHADVDNQSMTTLLGATVFLIKSVDFHTQNKSKTYECVLCEQKWRGRVFQEVPQVFPIVVPTMTPSYLHFCDIIDVSYKIEEKEKIESFVTAQLTSFCVFFVSMSSAKSFGINQLADTSGIAGRSTYAAPSYYTESPKYNTTKVPEYYTTASYYTTTYAAPTYYTEAPKY</sequence>
<dbReference type="InterPro" id="IPR014752">
    <property type="entry name" value="Arrestin-like_C"/>
</dbReference>
<evidence type="ECO:0000313" key="4">
    <source>
        <dbReference type="Proteomes" id="UP001234178"/>
    </source>
</evidence>
<proteinExistence type="inferred from homology"/>
<dbReference type="Pfam" id="PF02752">
    <property type="entry name" value="Arrestin_C"/>
    <property type="match status" value="1"/>
</dbReference>
<dbReference type="PANTHER" id="PTHR11188:SF176">
    <property type="entry name" value="ARRESTIN DOMAIN-CONTAINING PROTEIN 1"/>
    <property type="match status" value="1"/>
</dbReference>
<comment type="similarity">
    <text evidence="1">Belongs to the arrestin family.</text>
</comment>